<dbReference type="EMBL" id="CP001734">
    <property type="protein sequence ID" value="ACV69316.1"/>
    <property type="molecule type" value="Genomic_DNA"/>
</dbReference>
<dbReference type="HOGENOM" id="CLU_009583_0_4_7"/>
<dbReference type="KEGG" id="drt:Dret_2032"/>
<dbReference type="PANTHER" id="PTHR12526:SF640">
    <property type="entry name" value="COLANIC ACID BIOSYNTHESIS GLYCOSYLTRANSFERASE WCAL-RELATED"/>
    <property type="match status" value="1"/>
</dbReference>
<dbReference type="OrthoDB" id="9790710at2"/>
<sequence length="355" mass="39403">MRIAFINSTHRWGGVKTWMLDVGQALSERGHAVTLYGRRGPFVDAWTAAGLPGRSVTFGSDFSPRSIGFFVRDFRAWTPDLILANVGKDLRTAGIAATLCGIPVIHRVGLPGDMRDKWNVRLVHRFLKPSYLVPCEFIKNGLLRELSFLSPEAVTSVHTGKTPVTVPPGQVADPLRLVISSQLSKEKGHSDLFQALARLRGQHRFVCHILGTGPFENQLQDLASELGLDHHLIWHGFQPDVRPFLRQADIFLLPSYREGLPNTLLEAMAEGLIPLSRNVGGVQEVWPDSLAPFLLPEDSDPATWAAALSDLLVQPENQLLRYKAASWQACTENFTLATQISRLEAWLQGQRAPRS</sequence>
<feature type="domain" description="Glycosyl transferase family 1" evidence="4">
    <location>
        <begin position="173"/>
        <end position="317"/>
    </location>
</feature>
<dbReference type="eggNOG" id="COG0438">
    <property type="taxonomic scope" value="Bacteria"/>
</dbReference>
<evidence type="ECO:0000313" key="6">
    <source>
        <dbReference type="Proteomes" id="UP000001052"/>
    </source>
</evidence>
<gene>
    <name evidence="5" type="ordered locus">Dret_2032</name>
</gene>
<dbReference type="RefSeq" id="WP_015752458.1">
    <property type="nucleotide sequence ID" value="NC_013223.1"/>
</dbReference>
<accession>C8X442</accession>
<protein>
    <submittedName>
        <fullName evidence="5">Glycosyl transferase group 1</fullName>
    </submittedName>
</protein>
<evidence type="ECO:0000256" key="2">
    <source>
        <dbReference type="ARBA" id="ARBA00022676"/>
    </source>
</evidence>
<dbReference type="PANTHER" id="PTHR12526">
    <property type="entry name" value="GLYCOSYLTRANSFERASE"/>
    <property type="match status" value="1"/>
</dbReference>
<reference evidence="6" key="1">
    <citation type="submission" date="2009-09" db="EMBL/GenBank/DDBJ databases">
        <title>The complete chromosome of Desulfohalobium retbaense DSM 5692.</title>
        <authorList>
            <consortium name="US DOE Joint Genome Institute (JGI-PGF)"/>
            <person name="Lucas S."/>
            <person name="Copeland A."/>
            <person name="Lapidus A."/>
            <person name="Glavina del Rio T."/>
            <person name="Dalin E."/>
            <person name="Tice H."/>
            <person name="Bruce D."/>
            <person name="Goodwin L."/>
            <person name="Pitluck S."/>
            <person name="Kyrpides N."/>
            <person name="Mavromatis K."/>
            <person name="Ivanova N."/>
            <person name="Mikhailova N."/>
            <person name="Munk A.C."/>
            <person name="Brettin T."/>
            <person name="Detter J.C."/>
            <person name="Han C."/>
            <person name="Tapia R."/>
            <person name="Larimer F."/>
            <person name="Land M."/>
            <person name="Hauser L."/>
            <person name="Markowitz V."/>
            <person name="Cheng J.-F."/>
            <person name="Hugenholtz P."/>
            <person name="Woyke T."/>
            <person name="Wu D."/>
            <person name="Spring S."/>
            <person name="Klenk H.-P."/>
            <person name="Eisen J.A."/>
        </authorList>
    </citation>
    <scope>NUCLEOTIDE SEQUENCE [LARGE SCALE GENOMIC DNA]</scope>
    <source>
        <strain evidence="6">DSM 5692</strain>
    </source>
</reference>
<comment type="similarity">
    <text evidence="1">Belongs to the glycosyltransferase group 1 family. Glycosyltransferase 4 subfamily.</text>
</comment>
<reference evidence="5 6" key="2">
    <citation type="journal article" date="2010" name="Stand. Genomic Sci.">
        <title>Complete genome sequence of Desulfohalobium retbaense type strain (HR(100)).</title>
        <authorList>
            <person name="Spring S."/>
            <person name="Nolan M."/>
            <person name="Lapidus A."/>
            <person name="Glavina Del Rio T."/>
            <person name="Copeland A."/>
            <person name="Tice H."/>
            <person name="Cheng J.F."/>
            <person name="Lucas S."/>
            <person name="Land M."/>
            <person name="Chen F."/>
            <person name="Bruce D."/>
            <person name="Goodwin L."/>
            <person name="Pitluck S."/>
            <person name="Ivanova N."/>
            <person name="Mavromatis K."/>
            <person name="Mikhailova N."/>
            <person name="Pati A."/>
            <person name="Chen A."/>
            <person name="Palaniappan K."/>
            <person name="Hauser L."/>
            <person name="Chang Y.J."/>
            <person name="Jeffries C.D."/>
            <person name="Munk C."/>
            <person name="Kiss H."/>
            <person name="Chain P."/>
            <person name="Han C."/>
            <person name="Brettin T."/>
            <person name="Detter J.C."/>
            <person name="Schuler E."/>
            <person name="Goker M."/>
            <person name="Rohde M."/>
            <person name="Bristow J."/>
            <person name="Eisen J.A."/>
            <person name="Markowitz V."/>
            <person name="Hugenholtz P."/>
            <person name="Kyrpides N.C."/>
            <person name="Klenk H.P."/>
        </authorList>
    </citation>
    <scope>NUCLEOTIDE SEQUENCE [LARGE SCALE GENOMIC DNA]</scope>
    <source>
        <strain evidence="5 6">DSM 5692</strain>
    </source>
</reference>
<evidence type="ECO:0000259" key="4">
    <source>
        <dbReference type="Pfam" id="PF00534"/>
    </source>
</evidence>
<dbReference type="GO" id="GO:0016757">
    <property type="term" value="F:glycosyltransferase activity"/>
    <property type="evidence" value="ECO:0007669"/>
    <property type="project" value="UniProtKB-KW"/>
</dbReference>
<dbReference type="AlphaFoldDB" id="C8X442"/>
<keyword evidence="2" id="KW-0328">Glycosyltransferase</keyword>
<organism evidence="5 6">
    <name type="scientific">Desulfohalobium retbaense (strain ATCC 49708 / DSM 5692 / JCM 16813 / HR100)</name>
    <dbReference type="NCBI Taxonomy" id="485915"/>
    <lineage>
        <taxon>Bacteria</taxon>
        <taxon>Pseudomonadati</taxon>
        <taxon>Thermodesulfobacteriota</taxon>
        <taxon>Desulfovibrionia</taxon>
        <taxon>Desulfovibrionales</taxon>
        <taxon>Desulfohalobiaceae</taxon>
        <taxon>Desulfohalobium</taxon>
    </lineage>
</organism>
<dbReference type="Proteomes" id="UP000001052">
    <property type="component" value="Chromosome"/>
</dbReference>
<proteinExistence type="inferred from homology"/>
<dbReference type="CDD" id="cd03811">
    <property type="entry name" value="GT4_GT28_WabH-like"/>
    <property type="match status" value="1"/>
</dbReference>
<evidence type="ECO:0000256" key="3">
    <source>
        <dbReference type="ARBA" id="ARBA00022679"/>
    </source>
</evidence>
<name>C8X442_DESRD</name>
<dbReference type="SUPFAM" id="SSF53756">
    <property type="entry name" value="UDP-Glycosyltransferase/glycogen phosphorylase"/>
    <property type="match status" value="1"/>
</dbReference>
<evidence type="ECO:0000313" key="5">
    <source>
        <dbReference type="EMBL" id="ACV69316.1"/>
    </source>
</evidence>
<keyword evidence="6" id="KW-1185">Reference proteome</keyword>
<evidence type="ECO:0000256" key="1">
    <source>
        <dbReference type="ARBA" id="ARBA00009481"/>
    </source>
</evidence>
<dbReference type="Gene3D" id="3.40.50.2000">
    <property type="entry name" value="Glycogen Phosphorylase B"/>
    <property type="match status" value="2"/>
</dbReference>
<dbReference type="InterPro" id="IPR001296">
    <property type="entry name" value="Glyco_trans_1"/>
</dbReference>
<keyword evidence="3 5" id="KW-0808">Transferase</keyword>
<dbReference type="STRING" id="485915.Dret_2032"/>
<dbReference type="CAZy" id="GT4">
    <property type="family name" value="Glycosyltransferase Family 4"/>
</dbReference>
<dbReference type="Pfam" id="PF00534">
    <property type="entry name" value="Glycos_transf_1"/>
    <property type="match status" value="1"/>
</dbReference>